<evidence type="ECO:0000256" key="1">
    <source>
        <dbReference type="SAM" id="MobiDB-lite"/>
    </source>
</evidence>
<dbReference type="Gene3D" id="2.40.420.20">
    <property type="match status" value="1"/>
</dbReference>
<dbReference type="AlphaFoldDB" id="A0A254TAT5"/>
<dbReference type="EMBL" id="LSTO01000001">
    <property type="protein sequence ID" value="OWW19761.1"/>
    <property type="molecule type" value="Genomic_DNA"/>
</dbReference>
<sequence length="60" mass="6202">MQIVSGLQAGEQVITEGADRLRDGARVNLPEDKPGAGGGQERKRGGKSPDGGRRSQGATQ</sequence>
<keyword evidence="3" id="KW-1185">Reference proteome</keyword>
<dbReference type="Proteomes" id="UP000197535">
    <property type="component" value="Unassembled WGS sequence"/>
</dbReference>
<proteinExistence type="predicted"/>
<name>A0A254TAT5_9BURK</name>
<comment type="caution">
    <text evidence="2">The sequence shown here is derived from an EMBL/GenBank/DDBJ whole genome shotgun (WGS) entry which is preliminary data.</text>
</comment>
<protein>
    <recommendedName>
        <fullName evidence="4">RND efflux pump membrane fusion protein barrel-sandwich domain-containing protein</fullName>
    </recommendedName>
</protein>
<accession>A0A254TAT5</accession>
<evidence type="ECO:0000313" key="2">
    <source>
        <dbReference type="EMBL" id="OWW19761.1"/>
    </source>
</evidence>
<feature type="compositionally biased region" description="Basic and acidic residues" evidence="1">
    <location>
        <begin position="17"/>
        <end position="34"/>
    </location>
</feature>
<evidence type="ECO:0008006" key="4">
    <source>
        <dbReference type="Google" id="ProtNLM"/>
    </source>
</evidence>
<reference evidence="2 3" key="1">
    <citation type="submission" date="2016-02" db="EMBL/GenBank/DDBJ databases">
        <authorList>
            <person name="Wen L."/>
            <person name="He K."/>
            <person name="Yang H."/>
        </authorList>
    </citation>
    <scope>NUCLEOTIDE SEQUENCE [LARGE SCALE GENOMIC DNA]</scope>
    <source>
        <strain evidence="2 3">TSA40</strain>
    </source>
</reference>
<evidence type="ECO:0000313" key="3">
    <source>
        <dbReference type="Proteomes" id="UP000197535"/>
    </source>
</evidence>
<gene>
    <name evidence="2" type="ORF">AYR66_09845</name>
</gene>
<feature type="region of interest" description="Disordered" evidence="1">
    <location>
        <begin position="16"/>
        <end position="60"/>
    </location>
</feature>
<organism evidence="2 3">
    <name type="scientific">Noviherbaspirillum denitrificans</name>
    <dbReference type="NCBI Taxonomy" id="1968433"/>
    <lineage>
        <taxon>Bacteria</taxon>
        <taxon>Pseudomonadati</taxon>
        <taxon>Pseudomonadota</taxon>
        <taxon>Betaproteobacteria</taxon>
        <taxon>Burkholderiales</taxon>
        <taxon>Oxalobacteraceae</taxon>
        <taxon>Noviherbaspirillum</taxon>
    </lineage>
</organism>